<dbReference type="RefSeq" id="WP_011732000.1">
    <property type="nucleotide sequence ID" value="NZ_AACCWO020000013.1"/>
</dbReference>
<evidence type="ECO:0000256" key="4">
    <source>
        <dbReference type="ARBA" id="ARBA00013078"/>
    </source>
</evidence>
<dbReference type="Gene3D" id="3.40.50.1000">
    <property type="entry name" value="HAD superfamily/HAD-like"/>
    <property type="match status" value="1"/>
</dbReference>
<evidence type="ECO:0000313" key="5">
    <source>
        <dbReference type="EMBL" id="EAI8859252.1"/>
    </source>
</evidence>
<dbReference type="InterPro" id="IPR023198">
    <property type="entry name" value="PGP-like_dom2"/>
</dbReference>
<dbReference type="Proteomes" id="UP000535509">
    <property type="component" value="Unassembled WGS sequence"/>
</dbReference>
<name>A0A5L8JV18_CAMFE</name>
<evidence type="ECO:0000256" key="2">
    <source>
        <dbReference type="ARBA" id="ARBA00004818"/>
    </source>
</evidence>
<evidence type="ECO:0000256" key="1">
    <source>
        <dbReference type="ARBA" id="ARBA00000830"/>
    </source>
</evidence>
<dbReference type="OMA" id="AHYAGNM"/>
<keyword evidence="6" id="KW-1185">Reference proteome</keyword>
<dbReference type="PANTHER" id="PTHR43434">
    <property type="entry name" value="PHOSPHOGLYCOLATE PHOSPHATASE"/>
    <property type="match status" value="1"/>
</dbReference>
<dbReference type="PANTHER" id="PTHR43434:SF1">
    <property type="entry name" value="PHOSPHOGLYCOLATE PHOSPHATASE"/>
    <property type="match status" value="1"/>
</dbReference>
<keyword evidence="5" id="KW-0378">Hydrolase</keyword>
<dbReference type="SFLD" id="SFLDS00003">
    <property type="entry name" value="Haloacid_Dehalogenase"/>
    <property type="match status" value="1"/>
</dbReference>
<dbReference type="EMBL" id="AABTCC010000013">
    <property type="protein sequence ID" value="EAI8859252.1"/>
    <property type="molecule type" value="Genomic_DNA"/>
</dbReference>
<dbReference type="AlphaFoldDB" id="A0A5L8JV18"/>
<comment type="similarity">
    <text evidence="3">Belongs to the HAD-like hydrolase superfamily. CbbY/CbbZ/Gph/YieH family.</text>
</comment>
<comment type="pathway">
    <text evidence="2">Organic acid metabolism; glycolate biosynthesis; glycolate from 2-phosphoglycolate: step 1/1.</text>
</comment>
<dbReference type="Gene3D" id="1.10.150.240">
    <property type="entry name" value="Putative phosphatase, domain 2"/>
    <property type="match status" value="1"/>
</dbReference>
<dbReference type="GO" id="GO:0006281">
    <property type="term" value="P:DNA repair"/>
    <property type="evidence" value="ECO:0007669"/>
    <property type="project" value="TreeGrafter"/>
</dbReference>
<dbReference type="InterPro" id="IPR050155">
    <property type="entry name" value="HAD-like_hydrolase_sf"/>
</dbReference>
<comment type="catalytic activity">
    <reaction evidence="1">
        <text>2-phosphoglycolate + H2O = glycolate + phosphate</text>
        <dbReference type="Rhea" id="RHEA:14369"/>
        <dbReference type="ChEBI" id="CHEBI:15377"/>
        <dbReference type="ChEBI" id="CHEBI:29805"/>
        <dbReference type="ChEBI" id="CHEBI:43474"/>
        <dbReference type="ChEBI" id="CHEBI:58033"/>
        <dbReference type="EC" id="3.1.3.18"/>
    </reaction>
</comment>
<gene>
    <name evidence="5" type="ORF">CX802_05295</name>
</gene>
<proteinExistence type="inferred from homology"/>
<dbReference type="InterPro" id="IPR006439">
    <property type="entry name" value="HAD-SF_hydro_IA"/>
</dbReference>
<comment type="caution">
    <text evidence="5">The sequence shown here is derived from an EMBL/GenBank/DDBJ whole genome shotgun (WGS) entry which is preliminary data.</text>
</comment>
<dbReference type="GeneID" id="61064747"/>
<evidence type="ECO:0000256" key="3">
    <source>
        <dbReference type="ARBA" id="ARBA00006171"/>
    </source>
</evidence>
<accession>A0A5L8JV18</accession>
<dbReference type="SFLD" id="SFLDG01129">
    <property type="entry name" value="C1.5:_HAD__Beta-PGM__Phosphata"/>
    <property type="match status" value="1"/>
</dbReference>
<dbReference type="InterPro" id="IPR023214">
    <property type="entry name" value="HAD_sf"/>
</dbReference>
<sequence>MSNKCVIFDMDATLIDSKKAIYYTINYIRKELNMTPLDAEFIIKTINDPLKNPIKEFYGIEQASGNMRHIFEEEFDKNYMLYATVYEEAMKVVSSCKNLNYKLAVATNAPHATIESILKNCGILDSFDMIVGSNKEIPQKPDPTMLNLIRDSFKCECVFVGDSAKDYLASKNAKMDYIQVLWGRNEIIKGAVNCRNATEVMKILR</sequence>
<dbReference type="InterPro" id="IPR041492">
    <property type="entry name" value="HAD_2"/>
</dbReference>
<dbReference type="GO" id="GO:0005829">
    <property type="term" value="C:cytosol"/>
    <property type="evidence" value="ECO:0007669"/>
    <property type="project" value="TreeGrafter"/>
</dbReference>
<dbReference type="InterPro" id="IPR036412">
    <property type="entry name" value="HAD-like_sf"/>
</dbReference>
<organism evidence="5 6">
    <name type="scientific">Campylobacter fetus</name>
    <dbReference type="NCBI Taxonomy" id="196"/>
    <lineage>
        <taxon>Bacteria</taxon>
        <taxon>Pseudomonadati</taxon>
        <taxon>Campylobacterota</taxon>
        <taxon>Epsilonproteobacteria</taxon>
        <taxon>Campylobacterales</taxon>
        <taxon>Campylobacteraceae</taxon>
        <taxon>Campylobacter</taxon>
    </lineage>
</organism>
<dbReference type="SUPFAM" id="SSF56784">
    <property type="entry name" value="HAD-like"/>
    <property type="match status" value="1"/>
</dbReference>
<dbReference type="NCBIfam" id="TIGR01549">
    <property type="entry name" value="HAD-SF-IA-v1"/>
    <property type="match status" value="1"/>
</dbReference>
<evidence type="ECO:0000313" key="6">
    <source>
        <dbReference type="Proteomes" id="UP000535509"/>
    </source>
</evidence>
<protein>
    <recommendedName>
        <fullName evidence="4">phosphoglycolate phosphatase</fullName>
        <ecNumber evidence="4">3.1.3.18</ecNumber>
    </recommendedName>
</protein>
<dbReference type="Pfam" id="PF13419">
    <property type="entry name" value="HAD_2"/>
    <property type="match status" value="1"/>
</dbReference>
<reference evidence="5 6" key="1">
    <citation type="submission" date="2018-06" db="EMBL/GenBank/DDBJ databases">
        <authorList>
            <consortium name="PulseNet: The National Subtyping Network for Foodborne Disease Surveillance"/>
            <person name="Tarr C.L."/>
            <person name="Trees E."/>
            <person name="Katz L.S."/>
            <person name="Carleton-Romer H.A."/>
            <person name="Stroika S."/>
            <person name="Kucerova Z."/>
            <person name="Roache K.F."/>
            <person name="Sabol A.L."/>
            <person name="Besser J."/>
            <person name="Gerner-Smidt P."/>
        </authorList>
    </citation>
    <scope>NUCLEOTIDE SEQUENCE [LARGE SCALE GENOMIC DNA]</scope>
    <source>
        <strain evidence="5 6">PNUSAC001503</strain>
    </source>
</reference>
<dbReference type="EC" id="3.1.3.18" evidence="4"/>
<dbReference type="GO" id="GO:0008967">
    <property type="term" value="F:phosphoglycolate phosphatase activity"/>
    <property type="evidence" value="ECO:0007669"/>
    <property type="project" value="UniProtKB-EC"/>
</dbReference>